<organism evidence="3 4">
    <name type="scientific">Embleya hyalina</name>
    <dbReference type="NCBI Taxonomy" id="516124"/>
    <lineage>
        <taxon>Bacteria</taxon>
        <taxon>Bacillati</taxon>
        <taxon>Actinomycetota</taxon>
        <taxon>Actinomycetes</taxon>
        <taxon>Kitasatosporales</taxon>
        <taxon>Streptomycetaceae</taxon>
        <taxon>Embleya</taxon>
    </lineage>
</organism>
<accession>A0A401YS69</accession>
<dbReference type="Proteomes" id="UP000286931">
    <property type="component" value="Unassembled WGS sequence"/>
</dbReference>
<keyword evidence="4" id="KW-1185">Reference proteome</keyword>
<feature type="compositionally biased region" description="Polar residues" evidence="1">
    <location>
        <begin position="1"/>
        <end position="15"/>
    </location>
</feature>
<protein>
    <submittedName>
        <fullName evidence="3">DUF397 domain-containing protein</fullName>
    </submittedName>
</protein>
<name>A0A401YS69_9ACTN</name>
<evidence type="ECO:0000256" key="1">
    <source>
        <dbReference type="SAM" id="MobiDB-lite"/>
    </source>
</evidence>
<evidence type="ECO:0000259" key="2">
    <source>
        <dbReference type="Pfam" id="PF04149"/>
    </source>
</evidence>
<dbReference type="EMBL" id="BIFH01000024">
    <property type="protein sequence ID" value="GCD97453.1"/>
    <property type="molecule type" value="Genomic_DNA"/>
</dbReference>
<evidence type="ECO:0000313" key="3">
    <source>
        <dbReference type="EMBL" id="GCD97453.1"/>
    </source>
</evidence>
<dbReference type="AlphaFoldDB" id="A0A401YS69"/>
<feature type="region of interest" description="Disordered" evidence="1">
    <location>
        <begin position="1"/>
        <end position="32"/>
    </location>
</feature>
<dbReference type="RefSeq" id="WP_246126885.1">
    <property type="nucleotide sequence ID" value="NZ_BIFH01000024.1"/>
</dbReference>
<gene>
    <name evidence="3" type="ORF">EHYA_05145</name>
</gene>
<proteinExistence type="predicted"/>
<evidence type="ECO:0000313" key="4">
    <source>
        <dbReference type="Proteomes" id="UP000286931"/>
    </source>
</evidence>
<dbReference type="InterPro" id="IPR007278">
    <property type="entry name" value="DUF397"/>
</dbReference>
<sequence>MSNTKQGSHFPSVSQDAAIDSHSGGKVAGHEAAVGHAWRRSTYSGATSNCVETAPDTDAVLVRDSKVAAGPVLELESGAWQTFIGRVGA</sequence>
<comment type="caution">
    <text evidence="3">The sequence shown here is derived from an EMBL/GenBank/DDBJ whole genome shotgun (WGS) entry which is preliminary data.</text>
</comment>
<feature type="domain" description="DUF397" evidence="2">
    <location>
        <begin position="37"/>
        <end position="87"/>
    </location>
</feature>
<reference evidence="3 4" key="1">
    <citation type="submission" date="2018-12" db="EMBL/GenBank/DDBJ databases">
        <title>Draft genome sequence of Embleya hyalina NBRC 13850T.</title>
        <authorList>
            <person name="Komaki H."/>
            <person name="Hosoyama A."/>
            <person name="Kimura A."/>
            <person name="Ichikawa N."/>
            <person name="Tamura T."/>
        </authorList>
    </citation>
    <scope>NUCLEOTIDE SEQUENCE [LARGE SCALE GENOMIC DNA]</scope>
    <source>
        <strain evidence="3 4">NBRC 13850</strain>
    </source>
</reference>
<dbReference type="Pfam" id="PF04149">
    <property type="entry name" value="DUF397"/>
    <property type="match status" value="1"/>
</dbReference>